<gene>
    <name evidence="1" type="ORF">Pan181_53390</name>
</gene>
<dbReference type="AlphaFoldDB" id="A0A518AWK0"/>
<dbReference type="KEGG" id="amuc:Pan181_53390"/>
<keyword evidence="2" id="KW-1185">Reference proteome</keyword>
<proteinExistence type="predicted"/>
<protein>
    <submittedName>
        <fullName evidence="1">Uncharacterized protein</fullName>
    </submittedName>
</protein>
<organism evidence="1 2">
    <name type="scientific">Aeoliella mucimassa</name>
    <dbReference type="NCBI Taxonomy" id="2527972"/>
    <lineage>
        <taxon>Bacteria</taxon>
        <taxon>Pseudomonadati</taxon>
        <taxon>Planctomycetota</taxon>
        <taxon>Planctomycetia</taxon>
        <taxon>Pirellulales</taxon>
        <taxon>Lacipirellulaceae</taxon>
        <taxon>Aeoliella</taxon>
    </lineage>
</organism>
<name>A0A518AWK0_9BACT</name>
<dbReference type="RefSeq" id="WP_197528713.1">
    <property type="nucleotide sequence ID" value="NZ_CP036278.1"/>
</dbReference>
<dbReference type="EMBL" id="CP036278">
    <property type="protein sequence ID" value="QDU59098.1"/>
    <property type="molecule type" value="Genomic_DNA"/>
</dbReference>
<sequence length="48" mass="5297">MNASETPQGMLSAREVEDILEKAMPKGMRLPKPAHVNVAESRDESDDD</sequence>
<accession>A0A518AWK0</accession>
<evidence type="ECO:0000313" key="2">
    <source>
        <dbReference type="Proteomes" id="UP000315750"/>
    </source>
</evidence>
<evidence type="ECO:0000313" key="1">
    <source>
        <dbReference type="EMBL" id="QDU59098.1"/>
    </source>
</evidence>
<reference evidence="1 2" key="1">
    <citation type="submission" date="2019-02" db="EMBL/GenBank/DDBJ databases">
        <title>Deep-cultivation of Planctomycetes and their phenomic and genomic characterization uncovers novel biology.</title>
        <authorList>
            <person name="Wiegand S."/>
            <person name="Jogler M."/>
            <person name="Boedeker C."/>
            <person name="Pinto D."/>
            <person name="Vollmers J."/>
            <person name="Rivas-Marin E."/>
            <person name="Kohn T."/>
            <person name="Peeters S.H."/>
            <person name="Heuer A."/>
            <person name="Rast P."/>
            <person name="Oberbeckmann S."/>
            <person name="Bunk B."/>
            <person name="Jeske O."/>
            <person name="Meyerdierks A."/>
            <person name="Storesund J.E."/>
            <person name="Kallscheuer N."/>
            <person name="Luecker S."/>
            <person name="Lage O.M."/>
            <person name="Pohl T."/>
            <person name="Merkel B.J."/>
            <person name="Hornburger P."/>
            <person name="Mueller R.-W."/>
            <person name="Bruemmer F."/>
            <person name="Labrenz M."/>
            <person name="Spormann A.M."/>
            <person name="Op den Camp H."/>
            <person name="Overmann J."/>
            <person name="Amann R."/>
            <person name="Jetten M.S.M."/>
            <person name="Mascher T."/>
            <person name="Medema M.H."/>
            <person name="Devos D.P."/>
            <person name="Kaster A.-K."/>
            <person name="Ovreas L."/>
            <person name="Rohde M."/>
            <person name="Galperin M.Y."/>
            <person name="Jogler C."/>
        </authorList>
    </citation>
    <scope>NUCLEOTIDE SEQUENCE [LARGE SCALE GENOMIC DNA]</scope>
    <source>
        <strain evidence="1 2">Pan181</strain>
    </source>
</reference>
<dbReference type="Proteomes" id="UP000315750">
    <property type="component" value="Chromosome"/>
</dbReference>